<reference evidence="2" key="1">
    <citation type="submission" date="2021-02" db="EMBL/GenBank/DDBJ databases">
        <authorList>
            <person name="Nowell W R."/>
        </authorList>
    </citation>
    <scope>NUCLEOTIDE SEQUENCE</scope>
</reference>
<dbReference type="OrthoDB" id="10084680at2759"/>
<feature type="signal peptide" evidence="1">
    <location>
        <begin position="1"/>
        <end position="21"/>
    </location>
</feature>
<comment type="caution">
    <text evidence="2">The sequence shown here is derived from an EMBL/GenBank/DDBJ whole genome shotgun (WGS) entry which is preliminary data.</text>
</comment>
<dbReference type="AlphaFoldDB" id="A0A813VPC9"/>
<dbReference type="Proteomes" id="UP000663891">
    <property type="component" value="Unassembled WGS sequence"/>
</dbReference>
<evidence type="ECO:0000256" key="1">
    <source>
        <dbReference type="SAM" id="SignalP"/>
    </source>
</evidence>
<keyword evidence="1" id="KW-0732">Signal</keyword>
<name>A0A813VPC9_9BILA</name>
<gene>
    <name evidence="2" type="ORF">VCS650_LOCUS6413</name>
</gene>
<organism evidence="2 3">
    <name type="scientific">Adineta steineri</name>
    <dbReference type="NCBI Taxonomy" id="433720"/>
    <lineage>
        <taxon>Eukaryota</taxon>
        <taxon>Metazoa</taxon>
        <taxon>Spiralia</taxon>
        <taxon>Gnathifera</taxon>
        <taxon>Rotifera</taxon>
        <taxon>Eurotatoria</taxon>
        <taxon>Bdelloidea</taxon>
        <taxon>Adinetida</taxon>
        <taxon>Adinetidae</taxon>
        <taxon>Adineta</taxon>
    </lineage>
</organism>
<dbReference type="Gene3D" id="2.30.30.40">
    <property type="entry name" value="SH3 Domains"/>
    <property type="match status" value="1"/>
</dbReference>
<sequence>MCSTIIRLFIILGIALAVCEASYVLCLRRVRIHTCESMRCPDVGWAVTSDHYPCDCFEIEILSGKKKTWYKIELPNGNHGYVTDDHCSNNGDISRC</sequence>
<feature type="chain" id="PRO_5032695948" description="SH3 domain-containing protein" evidence="1">
    <location>
        <begin position="22"/>
        <end position="96"/>
    </location>
</feature>
<accession>A0A813VPC9</accession>
<protein>
    <recommendedName>
        <fullName evidence="4">SH3 domain-containing protein</fullName>
    </recommendedName>
</protein>
<dbReference type="EMBL" id="CAJNON010000039">
    <property type="protein sequence ID" value="CAF0846208.1"/>
    <property type="molecule type" value="Genomic_DNA"/>
</dbReference>
<proteinExistence type="predicted"/>
<evidence type="ECO:0008006" key="4">
    <source>
        <dbReference type="Google" id="ProtNLM"/>
    </source>
</evidence>
<evidence type="ECO:0000313" key="3">
    <source>
        <dbReference type="Proteomes" id="UP000663891"/>
    </source>
</evidence>
<evidence type="ECO:0000313" key="2">
    <source>
        <dbReference type="EMBL" id="CAF0846208.1"/>
    </source>
</evidence>